<organism evidence="2 3">
    <name type="scientific">Streptomyces peucetius</name>
    <dbReference type="NCBI Taxonomy" id="1950"/>
    <lineage>
        <taxon>Bacteria</taxon>
        <taxon>Bacillati</taxon>
        <taxon>Actinomycetota</taxon>
        <taxon>Actinomycetes</taxon>
        <taxon>Kitasatosporales</taxon>
        <taxon>Streptomycetaceae</taxon>
        <taxon>Streptomyces</taxon>
    </lineage>
</organism>
<evidence type="ECO:0000313" key="2">
    <source>
        <dbReference type="EMBL" id="UYQ66501.1"/>
    </source>
</evidence>
<feature type="region of interest" description="Disordered" evidence="1">
    <location>
        <begin position="140"/>
        <end position="164"/>
    </location>
</feature>
<keyword evidence="3" id="KW-1185">Reference proteome</keyword>
<dbReference type="InterPro" id="IPR056238">
    <property type="entry name" value="YunG-like"/>
</dbReference>
<reference evidence="2" key="1">
    <citation type="submission" date="2022-10" db="EMBL/GenBank/DDBJ databases">
        <title>Cytochrome P450 Catalyzes Benzene Ring Formation in the Biosynthesis of Trialkyl-Substituted Aromatic Polyketides.</title>
        <authorList>
            <person name="Zhao E."/>
            <person name="Ge H."/>
        </authorList>
    </citation>
    <scope>NUCLEOTIDE SEQUENCE</scope>
    <source>
        <strain evidence="2">NA0869</strain>
    </source>
</reference>
<evidence type="ECO:0000313" key="3">
    <source>
        <dbReference type="Proteomes" id="UP001163878"/>
    </source>
</evidence>
<sequence length="164" mass="17780">MGCGILPCVTDTTYTLTDIEHALRACWAADTCSPDDVERAGWSPGNPAWGHCDITALVVHDLLGGDLVVGEVHMDGEQHGFHWWNRLPGGTEIDLTRDQFRLGQTVTAGRTVARPAGRPPRRAEEYELLRGRFLARLAGAAGPDDMQRSGEPVPARARVEGRGA</sequence>
<protein>
    <submittedName>
        <fullName evidence="2">Uncharacterized protein</fullName>
    </submittedName>
</protein>
<proteinExistence type="predicted"/>
<accession>A0ABY6IHY6</accession>
<gene>
    <name evidence="2" type="ORF">OGH68_13055</name>
</gene>
<evidence type="ECO:0000256" key="1">
    <source>
        <dbReference type="SAM" id="MobiDB-lite"/>
    </source>
</evidence>
<dbReference type="Pfam" id="PF24585">
    <property type="entry name" value="YunG"/>
    <property type="match status" value="1"/>
</dbReference>
<name>A0ABY6IHY6_STRPE</name>
<dbReference type="EMBL" id="CP107567">
    <property type="protein sequence ID" value="UYQ66501.1"/>
    <property type="molecule type" value="Genomic_DNA"/>
</dbReference>
<dbReference type="Proteomes" id="UP001163878">
    <property type="component" value="Chromosome"/>
</dbReference>